<gene>
    <name evidence="1" type="ORF">GCM10008179_07980</name>
</gene>
<evidence type="ECO:0000313" key="2">
    <source>
        <dbReference type="Proteomes" id="UP001143372"/>
    </source>
</evidence>
<name>A0A9W6J0R9_9HYPH</name>
<dbReference type="InterPro" id="IPR021466">
    <property type="entry name" value="Put_rhamnosyl_transferase"/>
</dbReference>
<organism evidence="1 2">
    <name type="scientific">Hansschlegelia plantiphila</name>
    <dbReference type="NCBI Taxonomy" id="374655"/>
    <lineage>
        <taxon>Bacteria</taxon>
        <taxon>Pseudomonadati</taxon>
        <taxon>Pseudomonadota</taxon>
        <taxon>Alphaproteobacteria</taxon>
        <taxon>Hyphomicrobiales</taxon>
        <taxon>Methylopilaceae</taxon>
        <taxon>Hansschlegelia</taxon>
    </lineage>
</organism>
<comment type="caution">
    <text evidence="1">The sequence shown here is derived from an EMBL/GenBank/DDBJ whole genome shotgun (WGS) entry which is preliminary data.</text>
</comment>
<accession>A0A9W6J0R9</accession>
<reference evidence="1" key="1">
    <citation type="journal article" date="2014" name="Int. J. Syst. Evol. Microbiol.">
        <title>Complete genome sequence of Corynebacterium casei LMG S-19264T (=DSM 44701T), isolated from a smear-ripened cheese.</title>
        <authorList>
            <consortium name="US DOE Joint Genome Institute (JGI-PGF)"/>
            <person name="Walter F."/>
            <person name="Albersmeier A."/>
            <person name="Kalinowski J."/>
            <person name="Ruckert C."/>
        </authorList>
    </citation>
    <scope>NUCLEOTIDE SEQUENCE</scope>
    <source>
        <strain evidence="1">VKM B-2347</strain>
    </source>
</reference>
<dbReference type="EMBL" id="BSFI01000004">
    <property type="protein sequence ID" value="GLK67160.1"/>
    <property type="molecule type" value="Genomic_DNA"/>
</dbReference>
<reference evidence="1" key="2">
    <citation type="submission" date="2023-01" db="EMBL/GenBank/DDBJ databases">
        <authorList>
            <person name="Sun Q."/>
            <person name="Evtushenko L."/>
        </authorList>
    </citation>
    <scope>NUCLEOTIDE SEQUENCE</scope>
    <source>
        <strain evidence="1">VKM B-2347</strain>
    </source>
</reference>
<dbReference type="AlphaFoldDB" id="A0A9W6J0R9"/>
<sequence>MSDLSSLICQKMITSQDAFGTFRIDDDDAVSQDFIANLRRYVRPEHDDFCISLCKGYILDIAQTAETVGLKAVIAPNASVGLAYISTRSNPRTIFDVSDRHVFMHKRRPVIQDATKNAFVQTTHGGNDTGTRRAVRGRAFGAKRATKLLRKLGFHVRLDKLSRQLAIIEQRASAAPETDLVVFPVDNRMLAQAAS</sequence>
<proteinExistence type="predicted"/>
<dbReference type="Pfam" id="PF11316">
    <property type="entry name" value="Rhamno_transf"/>
    <property type="match status" value="1"/>
</dbReference>
<protein>
    <submittedName>
        <fullName evidence="1">Uncharacterized protein</fullName>
    </submittedName>
</protein>
<dbReference type="Proteomes" id="UP001143372">
    <property type="component" value="Unassembled WGS sequence"/>
</dbReference>
<keyword evidence="2" id="KW-1185">Reference proteome</keyword>
<evidence type="ECO:0000313" key="1">
    <source>
        <dbReference type="EMBL" id="GLK67160.1"/>
    </source>
</evidence>